<feature type="domain" description="Integrase catalytic" evidence="4">
    <location>
        <begin position="505"/>
        <end position="614"/>
    </location>
</feature>
<dbReference type="Gene3D" id="3.30.420.10">
    <property type="entry name" value="Ribonuclease H-like superfamily/Ribonuclease H"/>
    <property type="match status" value="1"/>
</dbReference>
<keyword evidence="5" id="KW-0695">RNA-directed DNA polymerase</keyword>
<dbReference type="SMART" id="SM00343">
    <property type="entry name" value="ZnF_C2HC"/>
    <property type="match status" value="1"/>
</dbReference>
<evidence type="ECO:0000256" key="1">
    <source>
        <dbReference type="PROSITE-ProRule" id="PRU00047"/>
    </source>
</evidence>
<dbReference type="GO" id="GO:0003964">
    <property type="term" value="F:RNA-directed DNA polymerase activity"/>
    <property type="evidence" value="ECO:0007669"/>
    <property type="project" value="UniProtKB-KW"/>
</dbReference>
<dbReference type="PANTHER" id="PTHR37984:SF5">
    <property type="entry name" value="PROTEIN NYNRIN-LIKE"/>
    <property type="match status" value="1"/>
</dbReference>
<dbReference type="EMBL" id="BKCJ010221771">
    <property type="protein sequence ID" value="GEY91265.1"/>
    <property type="molecule type" value="Genomic_DNA"/>
</dbReference>
<comment type="caution">
    <text evidence="5">The sequence shown here is derived from an EMBL/GenBank/DDBJ whole genome shotgun (WGS) entry which is preliminary data.</text>
</comment>
<keyword evidence="1" id="KW-0862">Zinc</keyword>
<sequence length="831" mass="94533">AGRPATESLGRGTCVRVGRGGRGRRPKEGNDERVDDLNGQENDQGMDVIVNGNWVGCSYKEFLACNPKEYDGKGGVVVLTRWIEKMKSVQDMSGCSVDQKVKYNIGSFVVAGALTDEAVRNRSIKKVEKRGNVGEPSKDKNGRDDNKRTRTGNAFATILNHIRRENTGTWPKCATCNSYHALEGPCRTCFNCNHSGHLAKDCRGVPRNVNPVNARDPRAYFECGSTDHVRSASLRINRAQGPKENRPNQVVANNGGERLKEKARFLMSAKASDKKQEEIVMVRDFPEVFLDDLSGLLPIREIEFQIELLHGATPVAKSPYRLAPSELEELSGQLKEHQDKELNKLTVKNRYPLLRIDDLFDQLKGLQFFSKIDLRYGYHQLRVQENDIPKTAFRTHYGNFKFTLIPFELFSDNNYEIRYHPGKVNVVADALSRKERVNPKRVRAMNISLQSIIKDNILSAQNEDVDVSRGLQKRADKMCYDLRDRYWWPGMKKNIAEYDYKMDRLARLYLNEIVARHGVPISIISDCDSRFTSRFWQSMQEALGTRLDMSTAYHPQTDGQSEHTIQTLEDMLRVCVLDFKGSWDVHLPLVQISYNNSYHSSVRCASFEALCGRKCRSLIMWVEVGEGQLIGPELVQVTTEKISQIKDRLKATCDSQKSYADKRRKPLEFNVGDYVFLKVSPWKGVVCVGKKGKVPPRFVRPFEIIEKKCLANPTLQMPLDEIRVNAKLNFMEESVEILEREFKKLKRSRIAIVKVRWNSKRSPEFTCERKDQIKLKSCAGVVAFSCVIEILLLKNCLRGVCLPSIGVIDWIEGVRLPSICVVIGADGYAYP</sequence>
<dbReference type="InterPro" id="IPR036397">
    <property type="entry name" value="RNaseH_sf"/>
</dbReference>
<gene>
    <name evidence="5" type="ORF">Tci_463239</name>
</gene>
<dbReference type="InterPro" id="IPR043128">
    <property type="entry name" value="Rev_trsase/Diguanyl_cyclase"/>
</dbReference>
<dbReference type="GO" id="GO:0003676">
    <property type="term" value="F:nucleic acid binding"/>
    <property type="evidence" value="ECO:0007669"/>
    <property type="project" value="InterPro"/>
</dbReference>
<name>A0A699HYB2_TANCI</name>
<feature type="region of interest" description="Disordered" evidence="2">
    <location>
        <begin position="1"/>
        <end position="41"/>
    </location>
</feature>
<dbReference type="Gene3D" id="4.10.60.10">
    <property type="entry name" value="Zinc finger, CCHC-type"/>
    <property type="match status" value="1"/>
</dbReference>
<keyword evidence="1" id="KW-0479">Metal-binding</keyword>
<feature type="non-terminal residue" evidence="5">
    <location>
        <position position="1"/>
    </location>
</feature>
<dbReference type="PROSITE" id="PS50158">
    <property type="entry name" value="ZF_CCHC"/>
    <property type="match status" value="1"/>
</dbReference>
<dbReference type="InterPro" id="IPR012337">
    <property type="entry name" value="RNaseH-like_sf"/>
</dbReference>
<keyword evidence="5" id="KW-0548">Nucleotidyltransferase</keyword>
<evidence type="ECO:0000256" key="2">
    <source>
        <dbReference type="SAM" id="MobiDB-lite"/>
    </source>
</evidence>
<evidence type="ECO:0000259" key="3">
    <source>
        <dbReference type="PROSITE" id="PS50158"/>
    </source>
</evidence>
<keyword evidence="1" id="KW-0863">Zinc-finger</keyword>
<organism evidence="5">
    <name type="scientific">Tanacetum cinerariifolium</name>
    <name type="common">Dalmatian daisy</name>
    <name type="synonym">Chrysanthemum cinerariifolium</name>
    <dbReference type="NCBI Taxonomy" id="118510"/>
    <lineage>
        <taxon>Eukaryota</taxon>
        <taxon>Viridiplantae</taxon>
        <taxon>Streptophyta</taxon>
        <taxon>Embryophyta</taxon>
        <taxon>Tracheophyta</taxon>
        <taxon>Spermatophyta</taxon>
        <taxon>Magnoliopsida</taxon>
        <taxon>eudicotyledons</taxon>
        <taxon>Gunneridae</taxon>
        <taxon>Pentapetalae</taxon>
        <taxon>asterids</taxon>
        <taxon>campanulids</taxon>
        <taxon>Asterales</taxon>
        <taxon>Asteraceae</taxon>
        <taxon>Asteroideae</taxon>
        <taxon>Anthemideae</taxon>
        <taxon>Anthemidinae</taxon>
        <taxon>Tanacetum</taxon>
    </lineage>
</organism>
<reference evidence="5" key="1">
    <citation type="journal article" date="2019" name="Sci. Rep.">
        <title>Draft genome of Tanacetum cinerariifolium, the natural source of mosquito coil.</title>
        <authorList>
            <person name="Yamashiro T."/>
            <person name="Shiraishi A."/>
            <person name="Satake H."/>
            <person name="Nakayama K."/>
        </authorList>
    </citation>
    <scope>NUCLEOTIDE SEQUENCE</scope>
</reference>
<dbReference type="SUPFAM" id="SSF53098">
    <property type="entry name" value="Ribonuclease H-like"/>
    <property type="match status" value="1"/>
</dbReference>
<feature type="non-terminal residue" evidence="5">
    <location>
        <position position="831"/>
    </location>
</feature>
<feature type="compositionally biased region" description="Basic and acidic residues" evidence="2">
    <location>
        <begin position="26"/>
        <end position="36"/>
    </location>
</feature>
<dbReference type="GO" id="GO:0008270">
    <property type="term" value="F:zinc ion binding"/>
    <property type="evidence" value="ECO:0007669"/>
    <property type="project" value="UniProtKB-KW"/>
</dbReference>
<protein>
    <submittedName>
        <fullName evidence="5">Putative reverse transcriptase domain-containing protein</fullName>
    </submittedName>
</protein>
<dbReference type="AlphaFoldDB" id="A0A699HYB2"/>
<feature type="region of interest" description="Disordered" evidence="2">
    <location>
        <begin position="126"/>
        <end position="152"/>
    </location>
</feature>
<dbReference type="PROSITE" id="PS50994">
    <property type="entry name" value="INTEGRASE"/>
    <property type="match status" value="1"/>
</dbReference>
<feature type="compositionally biased region" description="Basic and acidic residues" evidence="2">
    <location>
        <begin position="126"/>
        <end position="148"/>
    </location>
</feature>
<accession>A0A699HYB2</accession>
<proteinExistence type="predicted"/>
<feature type="domain" description="CCHC-type" evidence="3">
    <location>
        <begin position="189"/>
        <end position="203"/>
    </location>
</feature>
<dbReference type="CDD" id="cd01647">
    <property type="entry name" value="RT_LTR"/>
    <property type="match status" value="1"/>
</dbReference>
<dbReference type="PANTHER" id="PTHR37984">
    <property type="entry name" value="PROTEIN CBG26694"/>
    <property type="match status" value="1"/>
</dbReference>
<dbReference type="GO" id="GO:0015074">
    <property type="term" value="P:DNA integration"/>
    <property type="evidence" value="ECO:0007669"/>
    <property type="project" value="InterPro"/>
</dbReference>
<dbReference type="SUPFAM" id="SSF56672">
    <property type="entry name" value="DNA/RNA polymerases"/>
    <property type="match status" value="1"/>
</dbReference>
<dbReference type="InterPro" id="IPR043502">
    <property type="entry name" value="DNA/RNA_pol_sf"/>
</dbReference>
<dbReference type="InterPro" id="IPR001878">
    <property type="entry name" value="Znf_CCHC"/>
</dbReference>
<dbReference type="InterPro" id="IPR001584">
    <property type="entry name" value="Integrase_cat-core"/>
</dbReference>
<dbReference type="Gene3D" id="3.30.70.270">
    <property type="match status" value="1"/>
</dbReference>
<evidence type="ECO:0000259" key="4">
    <source>
        <dbReference type="PROSITE" id="PS50994"/>
    </source>
</evidence>
<dbReference type="Gene3D" id="3.10.10.10">
    <property type="entry name" value="HIV Type 1 Reverse Transcriptase, subunit A, domain 1"/>
    <property type="match status" value="1"/>
</dbReference>
<evidence type="ECO:0000313" key="5">
    <source>
        <dbReference type="EMBL" id="GEY91265.1"/>
    </source>
</evidence>
<keyword evidence="5" id="KW-0808">Transferase</keyword>
<dbReference type="InterPro" id="IPR050951">
    <property type="entry name" value="Retrovirus_Pol_polyprotein"/>
</dbReference>